<keyword evidence="2" id="KW-1133">Transmembrane helix</keyword>
<feature type="region of interest" description="Disordered" evidence="1">
    <location>
        <begin position="569"/>
        <end position="624"/>
    </location>
</feature>
<dbReference type="EMBL" id="JAVDXT010000002">
    <property type="protein sequence ID" value="MDR7377975.1"/>
    <property type="molecule type" value="Genomic_DNA"/>
</dbReference>
<feature type="compositionally biased region" description="Basic and acidic residues" evidence="1">
    <location>
        <begin position="333"/>
        <end position="345"/>
    </location>
</feature>
<feature type="transmembrane region" description="Helical" evidence="2">
    <location>
        <begin position="300"/>
        <end position="319"/>
    </location>
</feature>
<keyword evidence="2" id="KW-0472">Membrane</keyword>
<feature type="compositionally biased region" description="Low complexity" evidence="1">
    <location>
        <begin position="186"/>
        <end position="198"/>
    </location>
</feature>
<feature type="region of interest" description="Disordered" evidence="1">
    <location>
        <begin position="650"/>
        <end position="669"/>
    </location>
</feature>
<dbReference type="PANTHER" id="PTHR48148">
    <property type="entry name" value="KERATINOCYTE PROLINE-RICH PROTEIN"/>
    <property type="match status" value="1"/>
</dbReference>
<evidence type="ECO:0008006" key="5">
    <source>
        <dbReference type="Google" id="ProtNLM"/>
    </source>
</evidence>
<evidence type="ECO:0000313" key="4">
    <source>
        <dbReference type="Proteomes" id="UP001180487"/>
    </source>
</evidence>
<proteinExistence type="predicted"/>
<feature type="compositionally biased region" description="Pro residues" evidence="1">
    <location>
        <begin position="171"/>
        <end position="185"/>
    </location>
</feature>
<protein>
    <recommendedName>
        <fullName evidence="5">Tetratricopeptide TPR_2</fullName>
    </recommendedName>
</protein>
<feature type="region of interest" description="Disordered" evidence="1">
    <location>
        <begin position="134"/>
        <end position="203"/>
    </location>
</feature>
<name>A0ABU2C9F6_9BURK</name>
<feature type="compositionally biased region" description="Pro residues" evidence="1">
    <location>
        <begin position="685"/>
        <end position="695"/>
    </location>
</feature>
<evidence type="ECO:0000313" key="3">
    <source>
        <dbReference type="EMBL" id="MDR7377975.1"/>
    </source>
</evidence>
<evidence type="ECO:0000256" key="1">
    <source>
        <dbReference type="SAM" id="MobiDB-lite"/>
    </source>
</evidence>
<feature type="region of interest" description="Disordered" evidence="1">
    <location>
        <begin position="677"/>
        <end position="699"/>
    </location>
</feature>
<feature type="region of interest" description="Disordered" evidence="1">
    <location>
        <begin position="332"/>
        <end position="371"/>
    </location>
</feature>
<reference evidence="3 4" key="1">
    <citation type="submission" date="2023-07" db="EMBL/GenBank/DDBJ databases">
        <title>Sorghum-associated microbial communities from plants grown in Nebraska, USA.</title>
        <authorList>
            <person name="Schachtman D."/>
        </authorList>
    </citation>
    <scope>NUCLEOTIDE SEQUENCE [LARGE SCALE GENOMIC DNA]</scope>
    <source>
        <strain evidence="3 4">BE313</strain>
    </source>
</reference>
<sequence>MVAAFGSSALSLGRARGAVVLGQPLDLAVDVRLDSADDSGNACFEADVFHGDAQVAPNRVRVIVVAGGQQQEAVVRIRSSAVVDEPVVGVVLRSICGQKASRRYDFLTDFPVETRAASIPTIIPAIVTAPAAAPAPAPAMDAPPPAPAPRPAPRPPAVRSAPSATAAPIVKAPPKPVAAPKPAPAKEPAAAPKPVVKPEVPDNKPRLKLEAAEAPDERVVQLKSSTDLVVASTEDPQKRAAAAAAWRELNNLPAENPQEKQRLLALEAESKALKALLAKSEADFKLRLEKLENNRFGEGLVYGLLALLLAAIAAAGFWWNRARQRGLATATDWAHHGEPSPEEMGRPAALSRPAKLATQQPPATLPGSAHDTHIDTEVDESLFEDLKKLTAVTAMPVKPAVAPAVAAAPARNLQADDFLDVQQHADFFVSLGQYDQAIGVLKKSIDESVEVNPLAYLELLKVYHTLGRQAEYNQQRDAFNRIFNCQLPVFPAFTSEGQTLENYPAVLRNIEAQWGKPEVLDFIESCLFRDPEAASMPVFDLAAYRELLLLHAMAKSGLRLTSGKRAMEARSRNSLPAALEPQLSQPGALEELPRETSFTQPMLLMPDPAAPERADVPPEPAVSSYRQPLDLDLDLNLDFSNSELLAMQQLPAASPPPPAPTPAASNPLMEPLDLDLDELMATPVTTPPPPTPAPPVIDSNMLEFDLFDPKIEEKISPKSK</sequence>
<keyword evidence="2" id="KW-0812">Transmembrane</keyword>
<evidence type="ECO:0000256" key="2">
    <source>
        <dbReference type="SAM" id="Phobius"/>
    </source>
</evidence>
<feature type="compositionally biased region" description="Pro residues" evidence="1">
    <location>
        <begin position="134"/>
        <end position="156"/>
    </location>
</feature>
<gene>
    <name evidence="3" type="ORF">J2X19_002654</name>
</gene>
<feature type="compositionally biased region" description="Low complexity" evidence="1">
    <location>
        <begin position="157"/>
        <end position="170"/>
    </location>
</feature>
<organism evidence="3 4">
    <name type="scientific">Rhodoferax ferrireducens</name>
    <dbReference type="NCBI Taxonomy" id="192843"/>
    <lineage>
        <taxon>Bacteria</taxon>
        <taxon>Pseudomonadati</taxon>
        <taxon>Pseudomonadota</taxon>
        <taxon>Betaproteobacteria</taxon>
        <taxon>Burkholderiales</taxon>
        <taxon>Comamonadaceae</taxon>
        <taxon>Rhodoferax</taxon>
    </lineage>
</organism>
<dbReference type="Proteomes" id="UP001180487">
    <property type="component" value="Unassembled WGS sequence"/>
</dbReference>
<comment type="caution">
    <text evidence="3">The sequence shown here is derived from an EMBL/GenBank/DDBJ whole genome shotgun (WGS) entry which is preliminary data.</text>
</comment>
<accession>A0ABU2C9F6</accession>
<keyword evidence="4" id="KW-1185">Reference proteome</keyword>
<dbReference type="PANTHER" id="PTHR48148:SF3">
    <property type="entry name" value="KERATINOCYTE PROLINE-RICH PROTEIN"/>
    <property type="match status" value="1"/>
</dbReference>
<dbReference type="RefSeq" id="WP_310373761.1">
    <property type="nucleotide sequence ID" value="NZ_JAVDXT010000002.1"/>
</dbReference>